<dbReference type="Gene3D" id="3.90.1140.10">
    <property type="entry name" value="Cyclic phosphodiesterase"/>
    <property type="match status" value="1"/>
</dbReference>
<dbReference type="Pfam" id="PF06299">
    <property type="entry name" value="DUF1045"/>
    <property type="match status" value="1"/>
</dbReference>
<protein>
    <submittedName>
        <fullName evidence="1">DUF1045 domain-containing protein</fullName>
    </submittedName>
</protein>
<name>A0A934HMV2_9RHOB</name>
<dbReference type="AlphaFoldDB" id="A0A934HMV2"/>
<reference evidence="1" key="1">
    <citation type="submission" date="2020-12" db="EMBL/GenBank/DDBJ databases">
        <title>Pontibaca salina gen. nov., sp. nov., isolated from marine sediment.</title>
        <authorList>
            <person name="Bo J."/>
            <person name="Wang S."/>
            <person name="Song X."/>
            <person name="Du Z."/>
        </authorList>
    </citation>
    <scope>NUCLEOTIDE SEQUENCE</scope>
    <source>
        <strain evidence="1">S1109L</strain>
    </source>
</reference>
<dbReference type="EMBL" id="JAEIJD010000001">
    <property type="protein sequence ID" value="MBI6628502.1"/>
    <property type="molecule type" value="Genomic_DNA"/>
</dbReference>
<keyword evidence="2" id="KW-1185">Reference proteome</keyword>
<dbReference type="NCBIfam" id="TIGR03223">
    <property type="entry name" value="Phn_opern_protn"/>
    <property type="match status" value="1"/>
</dbReference>
<dbReference type="InterPro" id="IPR009389">
    <property type="entry name" value="DUF1045"/>
</dbReference>
<evidence type="ECO:0000313" key="1">
    <source>
        <dbReference type="EMBL" id="MBI6628502.1"/>
    </source>
</evidence>
<dbReference type="RefSeq" id="WP_198684517.1">
    <property type="nucleotide sequence ID" value="NZ_JAEIJD010000001.1"/>
</dbReference>
<dbReference type="PIRSF" id="PIRSF033328">
    <property type="entry name" value="Phest_Mll4975"/>
    <property type="match status" value="1"/>
</dbReference>
<dbReference type="Proteomes" id="UP000613255">
    <property type="component" value="Unassembled WGS sequence"/>
</dbReference>
<sequence length="236" mass="26163">MDHFRRYAIYFLPQRAAWSDFAASWLGWDAVQGRTLAHPDVPGLPLSLAQITARPRRYGLHATIKAPFYLAENTTAAALCNATDALCAALAPVELGGLRIGRMGSFLALLAQEDSAALSDLAAKVVAGLDDFRAPPSDAELTRRRAARLDPQQERLLLRWGYPNVMERFRFHITLTGRIHRHNLEPVQIALTQTLEPILPQPFQLASLCVVGEDDTGYFHKIHRADLTGTKTLSVE</sequence>
<organism evidence="1 2">
    <name type="scientific">Pontibaca salina</name>
    <dbReference type="NCBI Taxonomy" id="2795731"/>
    <lineage>
        <taxon>Bacteria</taxon>
        <taxon>Pseudomonadati</taxon>
        <taxon>Pseudomonadota</taxon>
        <taxon>Alphaproteobacteria</taxon>
        <taxon>Rhodobacterales</taxon>
        <taxon>Roseobacteraceae</taxon>
        <taxon>Pontibaca</taxon>
    </lineage>
</organism>
<proteinExistence type="predicted"/>
<comment type="caution">
    <text evidence="1">The sequence shown here is derived from an EMBL/GenBank/DDBJ whole genome shotgun (WGS) entry which is preliminary data.</text>
</comment>
<gene>
    <name evidence="1" type="ORF">JAO82_01295</name>
</gene>
<accession>A0A934HMV2</accession>
<evidence type="ECO:0000313" key="2">
    <source>
        <dbReference type="Proteomes" id="UP000613255"/>
    </source>
</evidence>